<protein>
    <submittedName>
        <fullName evidence="1">Uncharacterized protein</fullName>
    </submittedName>
</protein>
<feature type="non-terminal residue" evidence="1">
    <location>
        <position position="1"/>
    </location>
</feature>
<keyword evidence="2" id="KW-1185">Reference proteome</keyword>
<evidence type="ECO:0000313" key="1">
    <source>
        <dbReference type="EMBL" id="CAB3986323.1"/>
    </source>
</evidence>
<comment type="caution">
    <text evidence="1">The sequence shown here is derived from an EMBL/GenBank/DDBJ whole genome shotgun (WGS) entry which is preliminary data.</text>
</comment>
<evidence type="ECO:0000313" key="2">
    <source>
        <dbReference type="Proteomes" id="UP001152795"/>
    </source>
</evidence>
<reference evidence="1" key="1">
    <citation type="submission" date="2020-04" db="EMBL/GenBank/DDBJ databases">
        <authorList>
            <person name="Alioto T."/>
            <person name="Alioto T."/>
            <person name="Gomez Garrido J."/>
        </authorList>
    </citation>
    <scope>NUCLEOTIDE SEQUENCE</scope>
    <source>
        <strain evidence="1">A484AB</strain>
    </source>
</reference>
<accession>A0A7D9HMW9</accession>
<gene>
    <name evidence="1" type="ORF">PACLA_8A051491</name>
</gene>
<proteinExistence type="predicted"/>
<name>A0A7D9HMW9_PARCT</name>
<dbReference type="Proteomes" id="UP001152795">
    <property type="component" value="Unassembled WGS sequence"/>
</dbReference>
<dbReference type="AlphaFoldDB" id="A0A7D9HMW9"/>
<sequence>ADASEIELMVLKILVSSANIAILELNGPRMDPCGTPDVTGSGLDVAPRTVVC</sequence>
<organism evidence="1 2">
    <name type="scientific">Paramuricea clavata</name>
    <name type="common">Red gorgonian</name>
    <name type="synonym">Violescent sea-whip</name>
    <dbReference type="NCBI Taxonomy" id="317549"/>
    <lineage>
        <taxon>Eukaryota</taxon>
        <taxon>Metazoa</taxon>
        <taxon>Cnidaria</taxon>
        <taxon>Anthozoa</taxon>
        <taxon>Octocorallia</taxon>
        <taxon>Malacalcyonacea</taxon>
        <taxon>Plexauridae</taxon>
        <taxon>Paramuricea</taxon>
    </lineage>
</organism>
<dbReference type="EMBL" id="CACRXK020000999">
    <property type="protein sequence ID" value="CAB3986323.1"/>
    <property type="molecule type" value="Genomic_DNA"/>
</dbReference>